<comment type="pathway">
    <text evidence="1">Protein modification; protein ubiquitination.</text>
</comment>
<dbReference type="Pfam" id="PF12937">
    <property type="entry name" value="F-box-like"/>
    <property type="match status" value="1"/>
</dbReference>
<feature type="domain" description="F-box" evidence="4">
    <location>
        <begin position="1"/>
        <end position="46"/>
    </location>
</feature>
<dbReference type="InterPro" id="IPR045048">
    <property type="entry name" value="FBXO31/39"/>
</dbReference>
<organism evidence="5">
    <name type="scientific">Blastobotrys adeninivorans</name>
    <name type="common">Yeast</name>
    <name type="synonym">Arxula adeninivorans</name>
    <dbReference type="NCBI Taxonomy" id="409370"/>
    <lineage>
        <taxon>Eukaryota</taxon>
        <taxon>Fungi</taxon>
        <taxon>Dikarya</taxon>
        <taxon>Ascomycota</taxon>
        <taxon>Saccharomycotina</taxon>
        <taxon>Dipodascomycetes</taxon>
        <taxon>Dipodascales</taxon>
        <taxon>Trichomonascaceae</taxon>
        <taxon>Blastobotrys</taxon>
    </lineage>
</organism>
<name>A0A060T352_BLAAD</name>
<feature type="compositionally biased region" description="Low complexity" evidence="3">
    <location>
        <begin position="201"/>
        <end position="261"/>
    </location>
</feature>
<reference evidence="5" key="1">
    <citation type="submission" date="2014-02" db="EMBL/GenBank/DDBJ databases">
        <authorList>
            <person name="Genoscope - CEA"/>
        </authorList>
    </citation>
    <scope>NUCLEOTIDE SEQUENCE</scope>
    <source>
        <strain evidence="5">LS3</strain>
    </source>
</reference>
<dbReference type="UniPathway" id="UPA00143"/>
<dbReference type="GO" id="GO:0016567">
    <property type="term" value="P:protein ubiquitination"/>
    <property type="evidence" value="ECO:0007669"/>
    <property type="project" value="UniProtKB-UniPathway"/>
</dbReference>
<dbReference type="PhylomeDB" id="A0A060T352"/>
<evidence type="ECO:0000313" key="5">
    <source>
        <dbReference type="EMBL" id="CDP35398.1"/>
    </source>
</evidence>
<dbReference type="SMART" id="SM00256">
    <property type="entry name" value="FBOX"/>
    <property type="match status" value="1"/>
</dbReference>
<reference evidence="5" key="2">
    <citation type="submission" date="2014-06" db="EMBL/GenBank/DDBJ databases">
        <title>The complete genome of Blastobotrys (Arxula) adeninivorans LS3 - a yeast of biotechnological interest.</title>
        <authorList>
            <person name="Kunze G."/>
            <person name="Gaillardin C."/>
            <person name="Czernicka M."/>
            <person name="Durrens P."/>
            <person name="Martin T."/>
            <person name="Boer E."/>
            <person name="Gabaldon T."/>
            <person name="Cruz J."/>
            <person name="Talla E."/>
            <person name="Marck C."/>
            <person name="Goffeau A."/>
            <person name="Barbe V."/>
            <person name="Baret P."/>
            <person name="Baronian K."/>
            <person name="Beier S."/>
            <person name="Bleykasten C."/>
            <person name="Bode R."/>
            <person name="Casaregola S."/>
            <person name="Despons L."/>
            <person name="Fairhead C."/>
            <person name="Giersberg M."/>
            <person name="Gierski P."/>
            <person name="Hahnel U."/>
            <person name="Hartmann A."/>
            <person name="Jankowska D."/>
            <person name="Jubin C."/>
            <person name="Jung P."/>
            <person name="Lafontaine I."/>
            <person name="Leh-Louis V."/>
            <person name="Lemaire M."/>
            <person name="Marcet-Houben M."/>
            <person name="Mascher M."/>
            <person name="Morel G."/>
            <person name="Richard G.-F."/>
            <person name="Riechen J."/>
            <person name="Sacerdot C."/>
            <person name="Sarkar A."/>
            <person name="Savel G."/>
            <person name="Schacherer J."/>
            <person name="Sherman D."/>
            <person name="Straub M.-L."/>
            <person name="Stein N."/>
            <person name="Thierry A."/>
            <person name="Trautwein-Schult A."/>
            <person name="Westhof E."/>
            <person name="Worch S."/>
            <person name="Dujon B."/>
            <person name="Souciet J.-L."/>
            <person name="Wincker P."/>
            <person name="Scholz U."/>
            <person name="Neuveglise N."/>
        </authorList>
    </citation>
    <scope>NUCLEOTIDE SEQUENCE</scope>
    <source>
        <strain evidence="5">LS3</strain>
    </source>
</reference>
<evidence type="ECO:0000256" key="2">
    <source>
        <dbReference type="ARBA" id="ARBA00022786"/>
    </source>
</evidence>
<dbReference type="PROSITE" id="PS50181">
    <property type="entry name" value="FBOX"/>
    <property type="match status" value="1"/>
</dbReference>
<proteinExistence type="predicted"/>
<dbReference type="SUPFAM" id="SSF81383">
    <property type="entry name" value="F-box domain"/>
    <property type="match status" value="1"/>
</dbReference>
<gene>
    <name evidence="5" type="ORF">GNLVRS02_ARAD1C34650g</name>
</gene>
<evidence type="ECO:0000259" key="4">
    <source>
        <dbReference type="PROSITE" id="PS50181"/>
    </source>
</evidence>
<evidence type="ECO:0000256" key="1">
    <source>
        <dbReference type="ARBA" id="ARBA00004906"/>
    </source>
</evidence>
<evidence type="ECO:0000256" key="3">
    <source>
        <dbReference type="SAM" id="MobiDB-lite"/>
    </source>
</evidence>
<dbReference type="Gene3D" id="1.20.1280.50">
    <property type="match status" value="1"/>
</dbReference>
<dbReference type="InterPro" id="IPR001810">
    <property type="entry name" value="F-box_dom"/>
</dbReference>
<dbReference type="PANTHER" id="PTHR10706:SF130">
    <property type="entry name" value="F-BOX ONLY PROTEIN 31"/>
    <property type="match status" value="1"/>
</dbReference>
<protein>
    <submittedName>
        <fullName evidence="5">ARAD1C34650p</fullName>
    </submittedName>
</protein>
<feature type="region of interest" description="Disordered" evidence="3">
    <location>
        <begin position="194"/>
        <end position="268"/>
    </location>
</feature>
<sequence>MDLASLPVEVLDEILSLVDGEDLAHVAQTCRSLYNCVNNEGLWRRLVRRHFDVESAEPYSGFHEMYSSLHQHNWLGHSLWYGDKPQFGSLVLSRYDPHSGTMELHEILCQHGPSRSRTLNGNRTVAIEQFAPRIGCAEFPVARLGPDAHYDDPRSLCFFNHDRALHTCIMRVQAMRGDRVHPSMALWPPLTLPAKDRMRSGRSSSPYPSYPYSPTGSRPGSRPSSRPSSRPGSQPGSRSHSPTGTGGSPTLSPAPSGPSSPRGRDLRDLGRDYFSRYRSVDSTTDGFRLRKWVSFSQSSMFGVAMGESVETFSRLDQRLIAPTPDMPWRGLWLGDYHDNGGQFVMFHQPNPTRLEAIKLTGDVHVPRGEYTFIVEDIKHKVPISYPEWPGAPVVQAHYQVAETNYINPRYLESQLILVSDDCVVHYRLGRELVTYLYRVDVDKLLEGAPGWRPLVVDM</sequence>
<dbReference type="AlphaFoldDB" id="A0A060T352"/>
<dbReference type="EMBL" id="HG937693">
    <property type="protein sequence ID" value="CDP35398.1"/>
    <property type="molecule type" value="Genomic_DNA"/>
</dbReference>
<accession>A0A060T352</accession>
<dbReference type="InterPro" id="IPR036047">
    <property type="entry name" value="F-box-like_dom_sf"/>
</dbReference>
<keyword evidence="2" id="KW-0833">Ubl conjugation pathway</keyword>
<dbReference type="PANTHER" id="PTHR10706">
    <property type="entry name" value="F-BOX FAMILY PROTEIN"/>
    <property type="match status" value="1"/>
</dbReference>
<dbReference type="Pfam" id="PF12014">
    <property type="entry name" value="Cyclin_D1_bind"/>
    <property type="match status" value="1"/>
</dbReference>